<comment type="subcellular location">
    <subcellularLocation>
        <location evidence="10">Cytoplasm</location>
    </subcellularLocation>
</comment>
<evidence type="ECO:0000256" key="10">
    <source>
        <dbReference type="HAMAP-Rule" id="MF_00379"/>
    </source>
</evidence>
<dbReference type="InterPro" id="IPR005225">
    <property type="entry name" value="Small_GTP-bd"/>
</dbReference>
<dbReference type="InterPro" id="IPR004520">
    <property type="entry name" value="GTPase_MnmE"/>
</dbReference>
<protein>
    <recommendedName>
        <fullName evidence="10">tRNA modification GTPase MnmE</fullName>
        <ecNumber evidence="10">3.6.-.-</ecNumber>
    </recommendedName>
</protein>
<dbReference type="CDD" id="cd04164">
    <property type="entry name" value="trmE"/>
    <property type="match status" value="1"/>
</dbReference>
<keyword evidence="3 10" id="KW-0819">tRNA processing</keyword>
<feature type="binding site" evidence="10">
    <location>
        <position position="250"/>
    </location>
    <ligand>
        <name>K(+)</name>
        <dbReference type="ChEBI" id="CHEBI:29103"/>
    </ligand>
</feature>
<gene>
    <name evidence="10 13" type="primary">mnmE</name>
    <name evidence="10" type="synonym">trmE</name>
    <name evidence="13" type="ORF">SAMEA104719789_01421</name>
</gene>
<evidence type="ECO:0000256" key="11">
    <source>
        <dbReference type="RuleBase" id="RU003313"/>
    </source>
</evidence>
<keyword evidence="4 10" id="KW-0479">Metal-binding</keyword>
<keyword evidence="9 10" id="KW-0342">GTP-binding</keyword>
<evidence type="ECO:0000256" key="3">
    <source>
        <dbReference type="ARBA" id="ARBA00022694"/>
    </source>
</evidence>
<dbReference type="Gene3D" id="1.20.120.430">
    <property type="entry name" value="tRNA modification GTPase MnmE domain 2"/>
    <property type="match status" value="1"/>
</dbReference>
<feature type="binding site" evidence="10">
    <location>
        <position position="256"/>
    </location>
    <ligand>
        <name>Mg(2+)</name>
        <dbReference type="ChEBI" id="CHEBI:18420"/>
    </ligand>
</feature>
<dbReference type="PANTHER" id="PTHR42714">
    <property type="entry name" value="TRNA MODIFICATION GTPASE GTPBP3"/>
    <property type="match status" value="1"/>
</dbReference>
<dbReference type="InterPro" id="IPR027368">
    <property type="entry name" value="MnmE_dom2"/>
</dbReference>
<dbReference type="SMART" id="SM00173">
    <property type="entry name" value="RAS"/>
    <property type="match status" value="1"/>
</dbReference>
<feature type="binding site" evidence="10">
    <location>
        <position position="235"/>
    </location>
    <ligand>
        <name>Mg(2+)</name>
        <dbReference type="ChEBI" id="CHEBI:18420"/>
    </ligand>
</feature>
<reference evidence="13 14" key="1">
    <citation type="submission" date="2018-09" db="EMBL/GenBank/DDBJ databases">
        <authorList>
            <consortium name="Pathogen Informatics"/>
        </authorList>
    </citation>
    <scope>NUCLEOTIDE SEQUENCE [LARGE SCALE GENOMIC DNA]</scope>
    <source>
        <strain evidence="13 14">OH-22767</strain>
    </source>
</reference>
<dbReference type="SUPFAM" id="SSF52540">
    <property type="entry name" value="P-loop containing nucleoside triphosphate hydrolases"/>
    <property type="match status" value="1"/>
</dbReference>
<comment type="subunit">
    <text evidence="10">Homodimer. Heterotetramer of two MnmE and two MnmG subunits.</text>
</comment>
<dbReference type="InterPro" id="IPR027417">
    <property type="entry name" value="P-loop_NTPase"/>
</dbReference>
<feature type="binding site" evidence="10">
    <location>
        <position position="462"/>
    </location>
    <ligand>
        <name>(6S)-5-formyl-5,6,7,8-tetrahydrofolate</name>
        <dbReference type="ChEBI" id="CHEBI:57457"/>
    </ligand>
</feature>
<dbReference type="Pfam" id="PF01926">
    <property type="entry name" value="MMR_HSR1"/>
    <property type="match status" value="1"/>
</dbReference>
<dbReference type="GO" id="GO:0030488">
    <property type="term" value="P:tRNA methylation"/>
    <property type="evidence" value="ECO:0007669"/>
    <property type="project" value="TreeGrafter"/>
</dbReference>
<dbReference type="GO" id="GO:0003924">
    <property type="term" value="F:GTPase activity"/>
    <property type="evidence" value="ECO:0007669"/>
    <property type="project" value="UniProtKB-UniRule"/>
</dbReference>
<dbReference type="GO" id="GO:0005829">
    <property type="term" value="C:cytosol"/>
    <property type="evidence" value="ECO:0007669"/>
    <property type="project" value="TreeGrafter"/>
</dbReference>
<dbReference type="Pfam" id="PF10396">
    <property type="entry name" value="TrmE_N"/>
    <property type="match status" value="1"/>
</dbReference>
<feature type="binding site" evidence="10">
    <location>
        <position position="86"/>
    </location>
    <ligand>
        <name>(6S)-5-formyl-5,6,7,8-tetrahydrofolate</name>
        <dbReference type="ChEBI" id="CHEBI:57457"/>
    </ligand>
</feature>
<dbReference type="RefSeq" id="WP_119059638.1">
    <property type="nucleotide sequence ID" value="NZ_UNSC01000007.1"/>
</dbReference>
<evidence type="ECO:0000256" key="5">
    <source>
        <dbReference type="ARBA" id="ARBA00022741"/>
    </source>
</evidence>
<dbReference type="EC" id="3.6.-.-" evidence="10"/>
<name>A0A383U303_9FLAO</name>
<evidence type="ECO:0000256" key="7">
    <source>
        <dbReference type="ARBA" id="ARBA00022842"/>
    </source>
</evidence>
<dbReference type="GO" id="GO:0002098">
    <property type="term" value="P:tRNA wobble uridine modification"/>
    <property type="evidence" value="ECO:0007669"/>
    <property type="project" value="TreeGrafter"/>
</dbReference>
<feature type="binding site" evidence="10">
    <location>
        <position position="125"/>
    </location>
    <ligand>
        <name>(6S)-5-formyl-5,6,7,8-tetrahydrofolate</name>
        <dbReference type="ChEBI" id="CHEBI:57457"/>
    </ligand>
</feature>
<feature type="domain" description="TrmE-type G" evidence="12">
    <location>
        <begin position="221"/>
        <end position="384"/>
    </location>
</feature>
<feature type="binding site" evidence="10">
    <location>
        <begin position="231"/>
        <end position="236"/>
    </location>
    <ligand>
        <name>GTP</name>
        <dbReference type="ChEBI" id="CHEBI:37565"/>
    </ligand>
</feature>
<evidence type="ECO:0000256" key="8">
    <source>
        <dbReference type="ARBA" id="ARBA00022958"/>
    </source>
</evidence>
<sequence length="462" mass="51891">MYLKETIIAPATGNQASAIAVLRISGDKAIEMTEKIFESRFNKKLKNQVSHTLHFGDIKDNATWVDEVLVAIFEEGKSFTGEETVEISCHGSLYIQNKIIDLFLKNGARLALPGEFTMRAFQNGRFDLTQAEAIADLIASDSKASHQVAMHQMRGGISTKLGELRKELIKLTALLELELDFSEDDVEFADRSQLTDLLKYILKEIQVLIESFAYGNTIKKGVPVAIIGKPNAGKSTLLNQLLNEERAIVSDIAGTTRDTIEETIQINGINFRFIDTAGIRETEDEIEKIGVQRAIEKAQSAKILLYLFNTLENTEDEIDMHLSALVREDLHVILVHNKIDLNAENQVIIDQKLEEKYHFPLLKISAKNGIFIEDLKRMMFDLIQRQDSDNQIIITNQRHLDALQKAHAALTEAQNAFIMQIPSDLIAQNLREGIKQIGNITGEIDVDRDILGTIFSEFCIGK</sequence>
<evidence type="ECO:0000313" key="14">
    <source>
        <dbReference type="Proteomes" id="UP000262142"/>
    </source>
</evidence>
<dbReference type="InterPro" id="IPR018948">
    <property type="entry name" value="GTP-bd_TrmE_N"/>
</dbReference>
<proteinExistence type="inferred from homology"/>
<dbReference type="Gene3D" id="3.40.50.300">
    <property type="entry name" value="P-loop containing nucleotide triphosphate hydrolases"/>
    <property type="match status" value="1"/>
</dbReference>
<dbReference type="NCBIfam" id="NF003661">
    <property type="entry name" value="PRK05291.1-3"/>
    <property type="match status" value="1"/>
</dbReference>
<dbReference type="InterPro" id="IPR006073">
    <property type="entry name" value="GTP-bd"/>
</dbReference>
<evidence type="ECO:0000256" key="4">
    <source>
        <dbReference type="ARBA" id="ARBA00022723"/>
    </source>
</evidence>
<comment type="caution">
    <text evidence="10">Lacks conserved residue(s) required for the propagation of feature annotation.</text>
</comment>
<dbReference type="AlphaFoldDB" id="A0A383U303"/>
<dbReference type="EMBL" id="UNSC01000007">
    <property type="protein sequence ID" value="SZD73967.1"/>
    <property type="molecule type" value="Genomic_DNA"/>
</dbReference>
<feature type="binding site" evidence="10">
    <location>
        <begin position="250"/>
        <end position="256"/>
    </location>
    <ligand>
        <name>GTP</name>
        <dbReference type="ChEBI" id="CHEBI:37565"/>
    </ligand>
</feature>
<comment type="cofactor">
    <cofactor evidence="10">
        <name>K(+)</name>
        <dbReference type="ChEBI" id="CHEBI:29103"/>
    </cofactor>
    <text evidence="10">Binds 1 potassium ion per subunit.</text>
</comment>
<keyword evidence="6 10" id="KW-0378">Hydrolase</keyword>
<evidence type="ECO:0000259" key="12">
    <source>
        <dbReference type="PROSITE" id="PS51709"/>
    </source>
</evidence>
<dbReference type="PROSITE" id="PS51709">
    <property type="entry name" value="G_TRME"/>
    <property type="match status" value="1"/>
</dbReference>
<organism evidence="13 14">
    <name type="scientific">Candidatus Ornithobacterium hominis</name>
    <dbReference type="NCBI Taxonomy" id="2497989"/>
    <lineage>
        <taxon>Bacteria</taxon>
        <taxon>Pseudomonadati</taxon>
        <taxon>Bacteroidota</taxon>
        <taxon>Flavobacteriia</taxon>
        <taxon>Flavobacteriales</taxon>
        <taxon>Weeksellaceae</taxon>
        <taxon>Ornithobacterium</taxon>
    </lineage>
</organism>
<evidence type="ECO:0000256" key="6">
    <source>
        <dbReference type="ARBA" id="ARBA00022801"/>
    </source>
</evidence>
<dbReference type="FunFam" id="3.40.50.300:FF:001376">
    <property type="entry name" value="tRNA modification GTPase MnmE"/>
    <property type="match status" value="1"/>
</dbReference>
<feature type="binding site" evidence="10">
    <location>
        <position position="231"/>
    </location>
    <ligand>
        <name>K(+)</name>
        <dbReference type="ChEBI" id="CHEBI:29103"/>
    </ligand>
</feature>
<evidence type="ECO:0000313" key="13">
    <source>
        <dbReference type="EMBL" id="SZD73967.1"/>
    </source>
</evidence>
<dbReference type="Proteomes" id="UP000262142">
    <property type="component" value="Unassembled WGS sequence"/>
</dbReference>
<dbReference type="GO" id="GO:0046872">
    <property type="term" value="F:metal ion binding"/>
    <property type="evidence" value="ECO:0007669"/>
    <property type="project" value="UniProtKB-KW"/>
</dbReference>
<dbReference type="NCBIfam" id="TIGR00450">
    <property type="entry name" value="mnmE_trmE_thdF"/>
    <property type="match status" value="1"/>
</dbReference>
<dbReference type="HAMAP" id="MF_00379">
    <property type="entry name" value="GTPase_MnmE"/>
    <property type="match status" value="1"/>
</dbReference>
<evidence type="ECO:0000256" key="2">
    <source>
        <dbReference type="ARBA" id="ARBA00022490"/>
    </source>
</evidence>
<feature type="binding site" evidence="10">
    <location>
        <position position="23"/>
    </location>
    <ligand>
        <name>(6S)-5-formyl-5,6,7,8-tetrahydrofolate</name>
        <dbReference type="ChEBI" id="CHEBI:57457"/>
    </ligand>
</feature>
<comment type="similarity">
    <text evidence="1 10 11">Belongs to the TRAFAC class TrmE-Era-EngA-EngB-Septin-like GTPase superfamily. TrmE GTPase family.</text>
</comment>
<dbReference type="InterPro" id="IPR027266">
    <property type="entry name" value="TrmE/GcvT-like"/>
</dbReference>
<dbReference type="PANTHER" id="PTHR42714:SF2">
    <property type="entry name" value="TRNA MODIFICATION GTPASE GTPBP3, MITOCHONDRIAL"/>
    <property type="match status" value="1"/>
</dbReference>
<feature type="binding site" evidence="10">
    <location>
        <position position="252"/>
    </location>
    <ligand>
        <name>K(+)</name>
        <dbReference type="ChEBI" id="CHEBI:29103"/>
    </ligand>
</feature>
<dbReference type="GO" id="GO:0005525">
    <property type="term" value="F:GTP binding"/>
    <property type="evidence" value="ECO:0007669"/>
    <property type="project" value="UniProtKB-UniRule"/>
</dbReference>
<evidence type="ECO:0000256" key="1">
    <source>
        <dbReference type="ARBA" id="ARBA00011043"/>
    </source>
</evidence>
<dbReference type="InterPro" id="IPR025867">
    <property type="entry name" value="MnmE_helical"/>
</dbReference>
<dbReference type="CDD" id="cd14858">
    <property type="entry name" value="TrmE_N"/>
    <property type="match status" value="1"/>
</dbReference>
<dbReference type="InterPro" id="IPR031168">
    <property type="entry name" value="G_TrmE"/>
</dbReference>
<evidence type="ECO:0000256" key="9">
    <source>
        <dbReference type="ARBA" id="ARBA00023134"/>
    </source>
</evidence>
<keyword evidence="2 10" id="KW-0963">Cytoplasm</keyword>
<dbReference type="Pfam" id="PF12631">
    <property type="entry name" value="MnmE_helical"/>
    <property type="match status" value="1"/>
</dbReference>
<dbReference type="NCBIfam" id="TIGR00231">
    <property type="entry name" value="small_GTP"/>
    <property type="match status" value="1"/>
</dbReference>
<dbReference type="Gene3D" id="3.30.1360.120">
    <property type="entry name" value="Probable tRNA modification gtpase trme, domain 1"/>
    <property type="match status" value="1"/>
</dbReference>
<feature type="binding site" evidence="10">
    <location>
        <begin position="275"/>
        <end position="278"/>
    </location>
    <ligand>
        <name>GTP</name>
        <dbReference type="ChEBI" id="CHEBI:37565"/>
    </ligand>
</feature>
<comment type="function">
    <text evidence="10">Exhibits a very high intrinsic GTPase hydrolysis rate. Involved in the addition of a carboxymethylaminomethyl (cmnm) group at the wobble position (U34) of certain tRNAs, forming tRNA-cmnm(5)s(2)U34.</text>
</comment>
<dbReference type="OrthoDB" id="9805918at2"/>
<keyword evidence="14" id="KW-1185">Reference proteome</keyword>
<accession>A0A383U303</accession>
<keyword evidence="5 10" id="KW-0547">Nucleotide-binding</keyword>
<feature type="binding site" evidence="10">
    <location>
        <position position="255"/>
    </location>
    <ligand>
        <name>K(+)</name>
        <dbReference type="ChEBI" id="CHEBI:29103"/>
    </ligand>
</feature>
<keyword evidence="8 10" id="KW-0630">Potassium</keyword>
<keyword evidence="7 10" id="KW-0460">Magnesium</keyword>